<gene>
    <name evidence="6" type="ORF">NSA23_07235</name>
</gene>
<dbReference type="Pfam" id="PF01812">
    <property type="entry name" value="5-FTHF_cyc-lig"/>
    <property type="match status" value="1"/>
</dbReference>
<keyword evidence="6" id="KW-0436">Ligase</keyword>
<dbReference type="AlphaFoldDB" id="A0A9X2MI26"/>
<comment type="similarity">
    <text evidence="1 5">Belongs to the 5-formyltetrahydrofolate cyclo-ligase family.</text>
</comment>
<dbReference type="RefSeq" id="WP_042683061.1">
    <property type="nucleotide sequence ID" value="NZ_CABKTM010000049.1"/>
</dbReference>
<feature type="binding site" evidence="4">
    <location>
        <position position="49"/>
    </location>
    <ligand>
        <name>substrate</name>
    </ligand>
</feature>
<evidence type="ECO:0000256" key="4">
    <source>
        <dbReference type="PIRSR" id="PIRSR006806-1"/>
    </source>
</evidence>
<dbReference type="InterPro" id="IPR024185">
    <property type="entry name" value="FTHF_cligase-like_sf"/>
</dbReference>
<dbReference type="PIRSF" id="PIRSF006806">
    <property type="entry name" value="FTHF_cligase"/>
    <property type="match status" value="1"/>
</dbReference>
<dbReference type="SUPFAM" id="SSF100950">
    <property type="entry name" value="NagB/RpiA/CoA transferase-like"/>
    <property type="match status" value="1"/>
</dbReference>
<dbReference type="GO" id="GO:0046872">
    <property type="term" value="F:metal ion binding"/>
    <property type="evidence" value="ECO:0007669"/>
    <property type="project" value="UniProtKB-KW"/>
</dbReference>
<dbReference type="GO" id="GO:0005524">
    <property type="term" value="F:ATP binding"/>
    <property type="evidence" value="ECO:0007669"/>
    <property type="project" value="UniProtKB-KW"/>
</dbReference>
<feature type="binding site" evidence="4">
    <location>
        <begin position="134"/>
        <end position="142"/>
    </location>
    <ligand>
        <name>ATP</name>
        <dbReference type="ChEBI" id="CHEBI:30616"/>
    </ligand>
</feature>
<keyword evidence="2 4" id="KW-0547">Nucleotide-binding</keyword>
<dbReference type="Gene3D" id="3.40.50.10420">
    <property type="entry name" value="NagB/RpiA/CoA transferase-like"/>
    <property type="match status" value="1"/>
</dbReference>
<dbReference type="OrthoDB" id="9801938at2"/>
<dbReference type="PANTHER" id="PTHR23407:SF1">
    <property type="entry name" value="5-FORMYLTETRAHYDROFOLATE CYCLO-LIGASE"/>
    <property type="match status" value="1"/>
</dbReference>
<keyword evidence="7" id="KW-1185">Reference proteome</keyword>
<reference evidence="6" key="1">
    <citation type="submission" date="2022-07" db="EMBL/GenBank/DDBJ databases">
        <title>Enhanced cultured diversity of the mouse gut microbiota enables custom-made synthetic communities.</title>
        <authorList>
            <person name="Afrizal A."/>
        </authorList>
    </citation>
    <scope>NUCLEOTIDE SEQUENCE</scope>
    <source>
        <strain evidence="6">DSM 29482</strain>
    </source>
</reference>
<name>A0A9X2MI26_9FIRM</name>
<proteinExistence type="inferred from homology"/>
<evidence type="ECO:0000313" key="7">
    <source>
        <dbReference type="Proteomes" id="UP001142078"/>
    </source>
</evidence>
<keyword evidence="5" id="KW-0460">Magnesium</keyword>
<evidence type="ECO:0000256" key="3">
    <source>
        <dbReference type="ARBA" id="ARBA00022840"/>
    </source>
</evidence>
<dbReference type="PANTHER" id="PTHR23407">
    <property type="entry name" value="ATPASE INHIBITOR/5-FORMYLTETRAHYDROFOLATE CYCLO-LIGASE"/>
    <property type="match status" value="1"/>
</dbReference>
<comment type="cofactor">
    <cofactor evidence="5">
        <name>Mg(2+)</name>
        <dbReference type="ChEBI" id="CHEBI:18420"/>
    </cofactor>
</comment>
<comment type="catalytic activity">
    <reaction evidence="5">
        <text>(6S)-5-formyl-5,6,7,8-tetrahydrofolate + ATP = (6R)-5,10-methenyltetrahydrofolate + ADP + phosphate</text>
        <dbReference type="Rhea" id="RHEA:10488"/>
        <dbReference type="ChEBI" id="CHEBI:30616"/>
        <dbReference type="ChEBI" id="CHEBI:43474"/>
        <dbReference type="ChEBI" id="CHEBI:57455"/>
        <dbReference type="ChEBI" id="CHEBI:57457"/>
        <dbReference type="ChEBI" id="CHEBI:456216"/>
        <dbReference type="EC" id="6.3.3.2"/>
    </reaction>
</comment>
<organism evidence="6 7">
    <name type="scientific">Anaerosalibacter massiliensis</name>
    <dbReference type="NCBI Taxonomy" id="1347392"/>
    <lineage>
        <taxon>Bacteria</taxon>
        <taxon>Bacillati</taxon>
        <taxon>Bacillota</taxon>
        <taxon>Tissierellia</taxon>
        <taxon>Tissierellales</taxon>
        <taxon>Sporanaerobacteraceae</taxon>
        <taxon>Anaerosalibacter</taxon>
    </lineage>
</organism>
<dbReference type="EC" id="6.3.3.2" evidence="5"/>
<evidence type="ECO:0000256" key="5">
    <source>
        <dbReference type="RuleBase" id="RU361279"/>
    </source>
</evidence>
<sequence>MNKEILRKQFLAKRSKLPNKDAEEKSNIITNKLLDLQIYKNSSFIMSYIAFRKEVRTKKFIKHSISNGKRVGVPITVHKTKELIVSELKDFDNELVIGYYNILTPKSQYIRRVSPSIVDLVIVPGAVFDKDGYRIGYGGGYYDRFLKKLNKDAVTIGFAYNFQLVDSLPRSKYDIPVDYILTEKQLISCKTRNI</sequence>
<dbReference type="InterPro" id="IPR037171">
    <property type="entry name" value="NagB/RpiA_transferase-like"/>
</dbReference>
<accession>A0A9X2MI26</accession>
<dbReference type="GO" id="GO:0030272">
    <property type="term" value="F:5-formyltetrahydrofolate cyclo-ligase activity"/>
    <property type="evidence" value="ECO:0007669"/>
    <property type="project" value="UniProtKB-EC"/>
</dbReference>
<protein>
    <recommendedName>
        <fullName evidence="5">5-formyltetrahydrofolate cyclo-ligase</fullName>
        <ecNumber evidence="5">6.3.3.2</ecNumber>
    </recommendedName>
</protein>
<evidence type="ECO:0000256" key="2">
    <source>
        <dbReference type="ARBA" id="ARBA00022741"/>
    </source>
</evidence>
<feature type="binding site" evidence="4">
    <location>
        <begin position="3"/>
        <end position="7"/>
    </location>
    <ligand>
        <name>ATP</name>
        <dbReference type="ChEBI" id="CHEBI:30616"/>
    </ligand>
</feature>
<dbReference type="NCBIfam" id="TIGR02727">
    <property type="entry name" value="MTHFS_bact"/>
    <property type="match status" value="1"/>
</dbReference>
<dbReference type="GO" id="GO:0009396">
    <property type="term" value="P:folic acid-containing compound biosynthetic process"/>
    <property type="evidence" value="ECO:0007669"/>
    <property type="project" value="TreeGrafter"/>
</dbReference>
<keyword evidence="3 4" id="KW-0067">ATP-binding</keyword>
<dbReference type="EMBL" id="JANJZL010000004">
    <property type="protein sequence ID" value="MCR2043913.1"/>
    <property type="molecule type" value="Genomic_DNA"/>
</dbReference>
<evidence type="ECO:0000256" key="1">
    <source>
        <dbReference type="ARBA" id="ARBA00010638"/>
    </source>
</evidence>
<keyword evidence="5" id="KW-0479">Metal-binding</keyword>
<dbReference type="InterPro" id="IPR002698">
    <property type="entry name" value="FTHF_cligase"/>
</dbReference>
<feature type="binding site" evidence="4">
    <location>
        <position position="54"/>
    </location>
    <ligand>
        <name>substrate</name>
    </ligand>
</feature>
<dbReference type="Proteomes" id="UP001142078">
    <property type="component" value="Unassembled WGS sequence"/>
</dbReference>
<comment type="caution">
    <text evidence="6">The sequence shown here is derived from an EMBL/GenBank/DDBJ whole genome shotgun (WGS) entry which is preliminary data.</text>
</comment>
<evidence type="ECO:0000313" key="6">
    <source>
        <dbReference type="EMBL" id="MCR2043913.1"/>
    </source>
</evidence>
<dbReference type="GO" id="GO:0035999">
    <property type="term" value="P:tetrahydrofolate interconversion"/>
    <property type="evidence" value="ECO:0007669"/>
    <property type="project" value="TreeGrafter"/>
</dbReference>